<evidence type="ECO:0000256" key="3">
    <source>
        <dbReference type="ARBA" id="ARBA00022448"/>
    </source>
</evidence>
<evidence type="ECO:0008006" key="13">
    <source>
        <dbReference type="Google" id="ProtNLM"/>
    </source>
</evidence>
<dbReference type="PRINTS" id="PR00926">
    <property type="entry name" value="MITOCARRIER"/>
</dbReference>
<keyword evidence="4 9" id="KW-0812">Transmembrane</keyword>
<dbReference type="InterPro" id="IPR018108">
    <property type="entry name" value="MCP_transmembrane"/>
</dbReference>
<protein>
    <recommendedName>
        <fullName evidence="13">Mitochondrial carrier protein</fullName>
    </recommendedName>
</protein>
<dbReference type="InterPro" id="IPR002067">
    <property type="entry name" value="MCP"/>
</dbReference>
<evidence type="ECO:0000313" key="11">
    <source>
        <dbReference type="EMBL" id="CAD9032673.1"/>
    </source>
</evidence>
<evidence type="ECO:0000256" key="7">
    <source>
        <dbReference type="ARBA" id="ARBA00023128"/>
    </source>
</evidence>
<evidence type="ECO:0000256" key="6">
    <source>
        <dbReference type="ARBA" id="ARBA00022989"/>
    </source>
</evidence>
<dbReference type="PROSITE" id="PS50920">
    <property type="entry name" value="SOLCAR"/>
    <property type="match status" value="3"/>
</dbReference>
<evidence type="ECO:0000256" key="10">
    <source>
        <dbReference type="RuleBase" id="RU000488"/>
    </source>
</evidence>
<evidence type="ECO:0000256" key="4">
    <source>
        <dbReference type="ARBA" id="ARBA00022692"/>
    </source>
</evidence>
<dbReference type="PANTHER" id="PTHR45758">
    <property type="entry name" value="MITOFERRIN-1-RELATED"/>
    <property type="match status" value="1"/>
</dbReference>
<evidence type="ECO:0000313" key="12">
    <source>
        <dbReference type="EMBL" id="CAD9032966.1"/>
    </source>
</evidence>
<keyword evidence="8 9" id="KW-0472">Membrane</keyword>
<evidence type="ECO:0000256" key="1">
    <source>
        <dbReference type="ARBA" id="ARBA00004225"/>
    </source>
</evidence>
<sequence length="305" mass="33994">MPEAIGLSHVCGALAGFITETCLHPFDTVRARLQTSSQMYRGVCHALLTIQYREGMRAWYKGFPVVMVLSSPAHALYFGTYETAKEVLPKHIPWFRSSVGCAPPLSLSLACGMLADMAAELLWTPMDVIKQRQQIQTCRDSHYRSLQCGVSHIAATEGLSTFWRGYWLGVATLETPLYFTMFEQMMHHMTSGFGCPRDQLPIGIVSAMSFGSTALSAVLTNPIDVVRTRLMVTSFGATCSRRALHIARRTWQAEGVHAFIKGAPARVMYLAPNHCLAMTSFELISRWFRSRQDSLPVSGHAPGWW</sequence>
<keyword evidence="6" id="KW-1133">Transmembrane helix</keyword>
<dbReference type="GO" id="GO:0005381">
    <property type="term" value="F:iron ion transmembrane transporter activity"/>
    <property type="evidence" value="ECO:0007669"/>
    <property type="project" value="UniProtKB-ARBA"/>
</dbReference>
<keyword evidence="3 10" id="KW-0813">Transport</keyword>
<keyword evidence="7" id="KW-0496">Mitochondrion</keyword>
<dbReference type="PANTHER" id="PTHR45758:SF3">
    <property type="entry name" value="MITOCHONDRIAL SUBSTRATE CARRIER FAMILY PROTEIN E"/>
    <property type="match status" value="1"/>
</dbReference>
<proteinExistence type="inferred from homology"/>
<feature type="repeat" description="Solcar" evidence="9">
    <location>
        <begin position="200"/>
        <end position="287"/>
    </location>
</feature>
<evidence type="ECO:0000256" key="9">
    <source>
        <dbReference type="PROSITE-ProRule" id="PRU00282"/>
    </source>
</evidence>
<feature type="repeat" description="Solcar" evidence="9">
    <location>
        <begin position="3"/>
        <end position="87"/>
    </location>
</feature>
<dbReference type="Pfam" id="PF00153">
    <property type="entry name" value="Mito_carr"/>
    <property type="match status" value="3"/>
</dbReference>
<evidence type="ECO:0000256" key="8">
    <source>
        <dbReference type="ARBA" id="ARBA00023136"/>
    </source>
</evidence>
<dbReference type="Gene3D" id="1.50.40.10">
    <property type="entry name" value="Mitochondrial carrier domain"/>
    <property type="match status" value="1"/>
</dbReference>
<feature type="repeat" description="Solcar" evidence="9">
    <location>
        <begin position="103"/>
        <end position="188"/>
    </location>
</feature>
<dbReference type="SUPFAM" id="SSF103506">
    <property type="entry name" value="Mitochondrial carrier"/>
    <property type="match status" value="1"/>
</dbReference>
<accession>A0A6U8JWW0</accession>
<dbReference type="EMBL" id="HBGA01118768">
    <property type="protein sequence ID" value="CAD9032966.1"/>
    <property type="molecule type" value="Transcribed_RNA"/>
</dbReference>
<comment type="subcellular location">
    <subcellularLocation>
        <location evidence="1">Mitochondrion membrane</location>
        <topology evidence="1">Multi-pass membrane protein</topology>
    </subcellularLocation>
</comment>
<comment type="similarity">
    <text evidence="2 10">Belongs to the mitochondrial carrier (TC 2.A.29) family.</text>
</comment>
<dbReference type="AlphaFoldDB" id="A0A6U8JWW0"/>
<evidence type="ECO:0000256" key="5">
    <source>
        <dbReference type="ARBA" id="ARBA00022737"/>
    </source>
</evidence>
<evidence type="ECO:0000256" key="2">
    <source>
        <dbReference type="ARBA" id="ARBA00006375"/>
    </source>
</evidence>
<organism evidence="11">
    <name type="scientific">Eutreptiella gymnastica</name>
    <dbReference type="NCBI Taxonomy" id="73025"/>
    <lineage>
        <taxon>Eukaryota</taxon>
        <taxon>Discoba</taxon>
        <taxon>Euglenozoa</taxon>
        <taxon>Euglenida</taxon>
        <taxon>Spirocuta</taxon>
        <taxon>Euglenophyceae</taxon>
        <taxon>Eutreptiales</taxon>
        <taxon>Eutreptiaceae</taxon>
        <taxon>Eutreptiella</taxon>
    </lineage>
</organism>
<dbReference type="GO" id="GO:0031966">
    <property type="term" value="C:mitochondrial membrane"/>
    <property type="evidence" value="ECO:0007669"/>
    <property type="project" value="UniProtKB-SubCell"/>
</dbReference>
<dbReference type="InterPro" id="IPR023395">
    <property type="entry name" value="MCP_dom_sf"/>
</dbReference>
<dbReference type="EMBL" id="HBGA01117657">
    <property type="protein sequence ID" value="CAD9032673.1"/>
    <property type="molecule type" value="Transcribed_RNA"/>
</dbReference>
<gene>
    <name evidence="11" type="ORF">EGYM00392_LOCUS43817</name>
    <name evidence="12" type="ORF">EGYM00392_LOCUS44110</name>
</gene>
<name>A0A6U8JWW0_9EUGL</name>
<reference evidence="11" key="1">
    <citation type="submission" date="2021-01" db="EMBL/GenBank/DDBJ databases">
        <authorList>
            <person name="Corre E."/>
            <person name="Pelletier E."/>
            <person name="Niang G."/>
            <person name="Scheremetjew M."/>
            <person name="Finn R."/>
            <person name="Kale V."/>
            <person name="Holt S."/>
            <person name="Cochrane G."/>
            <person name="Meng A."/>
            <person name="Brown T."/>
            <person name="Cohen L."/>
        </authorList>
    </citation>
    <scope>NUCLEOTIDE SEQUENCE</scope>
    <source>
        <strain evidence="11">NIES-381</strain>
    </source>
</reference>
<keyword evidence="5" id="KW-0677">Repeat</keyword>